<dbReference type="EMBL" id="CP119916">
    <property type="protein sequence ID" value="WFD14078.1"/>
    <property type="molecule type" value="Genomic_DNA"/>
</dbReference>
<dbReference type="AlphaFoldDB" id="A0AAJ6CL46"/>
<accession>A0AAJ6CL46</accession>
<evidence type="ECO:0000256" key="1">
    <source>
        <dbReference type="SAM" id="MobiDB-lite"/>
    </source>
</evidence>
<feature type="compositionally biased region" description="Basic and acidic residues" evidence="1">
    <location>
        <begin position="61"/>
        <end position="86"/>
    </location>
</feature>
<evidence type="ECO:0000313" key="3">
    <source>
        <dbReference type="Proteomes" id="UP001217582"/>
    </source>
</evidence>
<organism evidence="2 3">
    <name type="scientific">Malassezia arunalokei</name>
    <dbReference type="NCBI Taxonomy" id="1514897"/>
    <lineage>
        <taxon>Eukaryota</taxon>
        <taxon>Fungi</taxon>
        <taxon>Dikarya</taxon>
        <taxon>Basidiomycota</taxon>
        <taxon>Ustilaginomycotina</taxon>
        <taxon>Malasseziomycetes</taxon>
        <taxon>Malasseziales</taxon>
        <taxon>Malasseziaceae</taxon>
        <taxon>Malassezia</taxon>
    </lineage>
</organism>
<keyword evidence="3" id="KW-1185">Reference proteome</keyword>
<evidence type="ECO:0000313" key="2">
    <source>
        <dbReference type="EMBL" id="WFD14078.1"/>
    </source>
</evidence>
<protein>
    <submittedName>
        <fullName evidence="2">Uncharacterized protein</fullName>
    </submittedName>
</protein>
<gene>
    <name evidence="2" type="ORF">MARU1_000073</name>
</gene>
<feature type="compositionally biased region" description="Polar residues" evidence="1">
    <location>
        <begin position="87"/>
        <end position="96"/>
    </location>
</feature>
<name>A0AAJ6CL46_9BASI</name>
<proteinExistence type="predicted"/>
<feature type="region of interest" description="Disordered" evidence="1">
    <location>
        <begin position="61"/>
        <end position="102"/>
    </location>
</feature>
<sequence length="102" mass="11178">MAGGTANWARALTRAAIVIGTGVVLLKSRYNLSLTAATTPNEQQMYDVGALFDSRQNLSPDLKRSVDAQRHAHERAAQSARIREQQSELAAQQDTAKANWLK</sequence>
<reference evidence="2 3" key="1">
    <citation type="submission" date="2023-03" db="EMBL/GenBank/DDBJ databases">
        <title>Mating type loci evolution in Malassezia.</title>
        <authorList>
            <person name="Coelho M.A."/>
        </authorList>
    </citation>
    <scope>NUCLEOTIDE SEQUENCE [LARGE SCALE GENOMIC DNA]</scope>
    <source>
        <strain evidence="2 3">CBS 13387</strain>
    </source>
</reference>
<dbReference type="Proteomes" id="UP001217582">
    <property type="component" value="Chromosome 1"/>
</dbReference>